<dbReference type="RefSeq" id="WP_263721128.1">
    <property type="nucleotide sequence ID" value="NZ_JAOWLA010000006.1"/>
</dbReference>
<evidence type="ECO:0000259" key="3">
    <source>
        <dbReference type="Pfam" id="PF13505"/>
    </source>
</evidence>
<evidence type="ECO:0000313" key="5">
    <source>
        <dbReference type="Proteomes" id="UP001652503"/>
    </source>
</evidence>
<gene>
    <name evidence="4" type="ORF">OE647_07655</name>
</gene>
<proteinExistence type="predicted"/>
<dbReference type="Pfam" id="PF13505">
    <property type="entry name" value="OMP_b-brl"/>
    <property type="match status" value="1"/>
</dbReference>
<accession>A0ABT2Z0P3</accession>
<dbReference type="InterPro" id="IPR027385">
    <property type="entry name" value="Beta-barrel_OMP"/>
</dbReference>
<name>A0ABT2Z0P3_9RHOB</name>
<keyword evidence="5" id="KW-1185">Reference proteome</keyword>
<feature type="domain" description="Outer membrane protein beta-barrel" evidence="3">
    <location>
        <begin position="12"/>
        <end position="225"/>
    </location>
</feature>
<feature type="signal peptide" evidence="2">
    <location>
        <begin position="1"/>
        <end position="22"/>
    </location>
</feature>
<dbReference type="Proteomes" id="UP001652503">
    <property type="component" value="Unassembled WGS sequence"/>
</dbReference>
<sequence length="233" mass="24147">MTNGFKHSLVALAALALGAAAAAPVNAEGARYYVGLGAAYQALSNDFGGFNTAGGFYNTDTQSSDTNAFSATLGMRDAFALGQTSFDVELEYSQGGSYDTVSASFPGLPNPTFFYRSTIESRRIGVNLWTQLSNAPGNWDFDAGLGLGMVKTDLVSSDTVVPANSSDSTTYGMFGLRASRALGANANLVLDTRYILSASTNHPLASGVVDAGNLTHSADGLQVGMGFQINFGG</sequence>
<feature type="chain" id="PRO_5046035421" description="Outer membrane protein beta-barrel domain-containing protein" evidence="2">
    <location>
        <begin position="23"/>
        <end position="233"/>
    </location>
</feature>
<keyword evidence="1 2" id="KW-0732">Signal</keyword>
<evidence type="ECO:0000256" key="2">
    <source>
        <dbReference type="SAM" id="SignalP"/>
    </source>
</evidence>
<dbReference type="EMBL" id="JAOWLA010000006">
    <property type="protein sequence ID" value="MCV2864610.1"/>
    <property type="molecule type" value="Genomic_DNA"/>
</dbReference>
<evidence type="ECO:0000256" key="1">
    <source>
        <dbReference type="ARBA" id="ARBA00022729"/>
    </source>
</evidence>
<reference evidence="4 5" key="1">
    <citation type="submission" date="2022-10" db="EMBL/GenBank/DDBJ databases">
        <title>Defluviimonas sp. nov., isolated from ocean surface water.</title>
        <authorList>
            <person name="He W."/>
            <person name="Wang L."/>
            <person name="Zhang D.-F."/>
        </authorList>
    </citation>
    <scope>NUCLEOTIDE SEQUENCE [LARGE SCALE GENOMIC DNA]</scope>
    <source>
        <strain evidence="4 5">WL0075</strain>
    </source>
</reference>
<evidence type="ECO:0000313" key="4">
    <source>
        <dbReference type="EMBL" id="MCV2864610.1"/>
    </source>
</evidence>
<organism evidence="4 5">
    <name type="scientific">Albidovulum sediminicola</name>
    <dbReference type="NCBI Taxonomy" id="2984331"/>
    <lineage>
        <taxon>Bacteria</taxon>
        <taxon>Pseudomonadati</taxon>
        <taxon>Pseudomonadota</taxon>
        <taxon>Alphaproteobacteria</taxon>
        <taxon>Rhodobacterales</taxon>
        <taxon>Paracoccaceae</taxon>
        <taxon>Albidovulum</taxon>
    </lineage>
</organism>
<comment type="caution">
    <text evidence="4">The sequence shown here is derived from an EMBL/GenBank/DDBJ whole genome shotgun (WGS) entry which is preliminary data.</text>
</comment>
<protein>
    <recommendedName>
        <fullName evidence="3">Outer membrane protein beta-barrel domain-containing protein</fullName>
    </recommendedName>
</protein>